<keyword evidence="2" id="KW-0808">Transferase</keyword>
<dbReference type="SUPFAM" id="SSF53448">
    <property type="entry name" value="Nucleotide-diphospho-sugar transferases"/>
    <property type="match status" value="1"/>
</dbReference>
<dbReference type="InterPro" id="IPR001173">
    <property type="entry name" value="Glyco_trans_2-like"/>
</dbReference>
<protein>
    <submittedName>
        <fullName evidence="2">Glycosyltransferase</fullName>
    </submittedName>
</protein>
<reference evidence="2" key="1">
    <citation type="submission" date="2021-04" db="EMBL/GenBank/DDBJ databases">
        <authorList>
            <person name="Shneider M.M."/>
            <person name="Mikhailova Y.A."/>
            <person name="Shelenkov A.A."/>
            <person name="Shagin D.A."/>
        </authorList>
    </citation>
    <scope>NUCLEOTIDE SEQUENCE</scope>
    <source>
        <strain evidence="2">MA-46-1632</strain>
    </source>
</reference>
<name>A0A8F3C6F6_ACIBA</name>
<dbReference type="GO" id="GO:0016740">
    <property type="term" value="F:transferase activity"/>
    <property type="evidence" value="ECO:0007669"/>
    <property type="project" value="UniProtKB-KW"/>
</dbReference>
<feature type="domain" description="Glycosyltransferase 2-like" evidence="1">
    <location>
        <begin position="9"/>
        <end position="102"/>
    </location>
</feature>
<dbReference type="Gene3D" id="3.90.550.10">
    <property type="entry name" value="Spore Coat Polysaccharide Biosynthesis Protein SpsA, Chain A"/>
    <property type="match status" value="1"/>
</dbReference>
<gene>
    <name evidence="2" type="primary">gtr78</name>
</gene>
<dbReference type="AlphaFoldDB" id="A0A8F3C6F6"/>
<evidence type="ECO:0000313" key="2">
    <source>
        <dbReference type="EMBL" id="QWY12740.1"/>
    </source>
</evidence>
<dbReference type="Pfam" id="PF00535">
    <property type="entry name" value="Glycos_transf_2"/>
    <property type="match status" value="1"/>
</dbReference>
<organism evidence="2">
    <name type="scientific">Acinetobacter baumannii</name>
    <dbReference type="NCBI Taxonomy" id="470"/>
    <lineage>
        <taxon>Bacteria</taxon>
        <taxon>Pseudomonadati</taxon>
        <taxon>Pseudomonadota</taxon>
        <taxon>Gammaproteobacteria</taxon>
        <taxon>Moraxellales</taxon>
        <taxon>Moraxellaceae</taxon>
        <taxon>Acinetobacter</taxon>
        <taxon>Acinetobacter calcoaceticus/baumannii complex</taxon>
    </lineage>
</organism>
<sequence>MNNNKIALVVIVYGKALEDALTIQSLLDFERKLDHLLIVNNGPRVIDENSAVLSALAQKHHHVVLENQVQNKPLSWIYNDFIQQYDADYYVLFDDDTEINIEYQNILFTAQDIDIELPKIISMSDKVQYYPLVDGVIEQKDGIISNAKEVFSIGSGLVISKGVKQYFIENKMELFDSHFALYGVDFSFFRKINCIKQKSKVFNISSRSYINHSLSRAEKETNAWRDKERLYDLVLTLKYYYSYAELRILKLFLRKILGGKIKDALLILSTAFNGAHPRCSTNRKDIY</sequence>
<accession>A0A8F3C6F6</accession>
<proteinExistence type="predicted"/>
<dbReference type="EMBL" id="MZ064058">
    <property type="protein sequence ID" value="QWY12740.1"/>
    <property type="molecule type" value="Genomic_DNA"/>
</dbReference>
<evidence type="ECO:0000259" key="1">
    <source>
        <dbReference type="Pfam" id="PF00535"/>
    </source>
</evidence>
<dbReference type="InterPro" id="IPR029044">
    <property type="entry name" value="Nucleotide-diphossugar_trans"/>
</dbReference>